<keyword evidence="1" id="KW-0732">Signal</keyword>
<evidence type="ECO:0000313" key="5">
    <source>
        <dbReference type="Proteomes" id="UP000320948"/>
    </source>
</evidence>
<sequence length="472" mass="51215">MIKTHSNKVRGLTAGVLMAAAGWAMSACAPTTPLNVSEKSMTQDQTQAAVSGGFDSSKIQDIVTPKGLHVWLINAPELPMVAVELNFRAGAMLEHKDKQGVAQFTAALTDEGAGEYDAKAFREELDAIGARFGANTDMQDFGINLTTLSEHKERAFELMGLAVNAPRYDADAVARMRDALLADIRQGDEDPSTVAWRLFRPAVYGDHAYANGGDGTLTTVASLNEADARAWHDRYFTKANLRIAVVGDISAKDVSRLLDKVLGDLPAGDVRYAIDAVPSPTTPQLVKKQMEVPQATVLFGHLGLPRTDPDFYAMLVMNEMLGGNVLTSRLGLDVREKHGLVYGINSVNAPLPHNGMFYISFATGNANVTKALGLVRTHLKTIREEPVGDEELADAKAYLIGSFPLRLDSNAKLLNMIAMMQSESLPKEYLTDWPKKIAAVTKEDVQRVAQRLIRPEDAALVIVGDKEALDAE</sequence>
<feature type="domain" description="Peptidase M16 N-terminal" evidence="2">
    <location>
        <begin position="70"/>
        <end position="205"/>
    </location>
</feature>
<evidence type="ECO:0000259" key="2">
    <source>
        <dbReference type="Pfam" id="PF00675"/>
    </source>
</evidence>
<gene>
    <name evidence="4" type="ORF">DI628_07865</name>
</gene>
<proteinExistence type="predicted"/>
<dbReference type="GO" id="GO:0046872">
    <property type="term" value="F:metal ion binding"/>
    <property type="evidence" value="ECO:0007669"/>
    <property type="project" value="InterPro"/>
</dbReference>
<dbReference type="InterPro" id="IPR007863">
    <property type="entry name" value="Peptidase_M16_C"/>
</dbReference>
<evidence type="ECO:0000259" key="3">
    <source>
        <dbReference type="Pfam" id="PF05193"/>
    </source>
</evidence>
<feature type="signal peptide" evidence="1">
    <location>
        <begin position="1"/>
        <end position="29"/>
    </location>
</feature>
<accession>A0A6N4R9M4</accession>
<dbReference type="PANTHER" id="PTHR11851:SF224">
    <property type="entry name" value="PROCESSING PROTEASE"/>
    <property type="match status" value="1"/>
</dbReference>
<dbReference type="AlphaFoldDB" id="A0A6N4R9M4"/>
<dbReference type="PANTHER" id="PTHR11851">
    <property type="entry name" value="METALLOPROTEASE"/>
    <property type="match status" value="1"/>
</dbReference>
<dbReference type="EMBL" id="VAFM01000002">
    <property type="protein sequence ID" value="TKW60797.1"/>
    <property type="molecule type" value="Genomic_DNA"/>
</dbReference>
<organism evidence="4 5">
    <name type="scientific">Blastochloris viridis</name>
    <name type="common">Rhodopseudomonas viridis</name>
    <dbReference type="NCBI Taxonomy" id="1079"/>
    <lineage>
        <taxon>Bacteria</taxon>
        <taxon>Pseudomonadati</taxon>
        <taxon>Pseudomonadota</taxon>
        <taxon>Alphaproteobacteria</taxon>
        <taxon>Hyphomicrobiales</taxon>
        <taxon>Blastochloridaceae</taxon>
        <taxon>Blastochloris</taxon>
    </lineage>
</organism>
<comment type="caution">
    <text evidence="4">The sequence shown here is derived from an EMBL/GenBank/DDBJ whole genome shotgun (WGS) entry which is preliminary data.</text>
</comment>
<dbReference type="InterPro" id="IPR011765">
    <property type="entry name" value="Pept_M16_N"/>
</dbReference>
<reference evidence="4 5" key="1">
    <citation type="journal article" date="2017" name="Nat. Commun.">
        <title>In situ click chemistry generation of cyclooxygenase-2 inhibitors.</title>
        <authorList>
            <person name="Bhardwaj A."/>
            <person name="Kaur J."/>
            <person name="Wuest M."/>
            <person name="Wuest F."/>
        </authorList>
    </citation>
    <scope>NUCLEOTIDE SEQUENCE [LARGE SCALE GENOMIC DNA]</scope>
    <source>
        <strain evidence="4">S2_018_000_R2_106</strain>
    </source>
</reference>
<feature type="chain" id="PRO_5026665117" evidence="1">
    <location>
        <begin position="30"/>
        <end position="472"/>
    </location>
</feature>
<dbReference type="InterPro" id="IPR011249">
    <property type="entry name" value="Metalloenz_LuxS/M16"/>
</dbReference>
<dbReference type="Pfam" id="PF00675">
    <property type="entry name" value="Peptidase_M16"/>
    <property type="match status" value="1"/>
</dbReference>
<feature type="domain" description="Peptidase M16 C-terminal" evidence="3">
    <location>
        <begin position="223"/>
        <end position="398"/>
    </location>
</feature>
<evidence type="ECO:0000313" key="4">
    <source>
        <dbReference type="EMBL" id="TKW60797.1"/>
    </source>
</evidence>
<dbReference type="Proteomes" id="UP000320948">
    <property type="component" value="Unassembled WGS sequence"/>
</dbReference>
<dbReference type="InterPro" id="IPR050361">
    <property type="entry name" value="MPP/UQCRC_Complex"/>
</dbReference>
<dbReference type="Pfam" id="PF05193">
    <property type="entry name" value="Peptidase_M16_C"/>
    <property type="match status" value="1"/>
</dbReference>
<evidence type="ECO:0000256" key="1">
    <source>
        <dbReference type="SAM" id="SignalP"/>
    </source>
</evidence>
<dbReference type="PROSITE" id="PS51257">
    <property type="entry name" value="PROKAR_LIPOPROTEIN"/>
    <property type="match status" value="1"/>
</dbReference>
<dbReference type="Gene3D" id="3.30.830.10">
    <property type="entry name" value="Metalloenzyme, LuxS/M16 peptidase-like"/>
    <property type="match status" value="2"/>
</dbReference>
<name>A0A6N4R9M4_BLAVI</name>
<dbReference type="SUPFAM" id="SSF63411">
    <property type="entry name" value="LuxS/MPP-like metallohydrolase"/>
    <property type="match status" value="2"/>
</dbReference>
<protein>
    <submittedName>
        <fullName evidence="4">Insulinase family protein</fullName>
    </submittedName>
</protein>